<sequence length="620" mass="71137">MILLKVMEQVPVMEIKEISKEIQIGMETIFNLYKISEDTMKKEWIIFYLNLESYDQLCNIITPREPKDLSYNELIQILEDYYDPKPLEIVENVNFRKRIQKEGESMDDFMAALRGLTKYCNLGCNSCDNLNKSLRNQFVFGLWDKDVQKRLLEKKDLSLERALEIAKSMESSEKGKEDMTAKATKQDTLQLEATDVHKIQPNEQKENKKEVRCYRCGMKNHLANNCFHENSTCNQCGQTGHLQRVCKQKNTKKSETKAAEKKIQRVNEVDDILHVEEIVEPKVYLKFKFINNKSVSDFVKFEVDSGSGISIAGLKYKDDFFPDETIIPTKKEFLHYGGGKIAVVGFIRVSALIGKRVLRNVNLYFTEDRLRPPLLGREWIKRAKWVNWNKVLLDIRQIEAQESQVDKTKLVSELKKDFKRVFEKTTGKIEGMQAELKLQENASPVFLKHRNVPIPKKEAVENEIDRLVREGILVKVNQSRLMYGVASALRKVGNDVSRTENVSSSRSGGVEEDESIIGEGEGVPETPQIENASNSQEEKEQDSIRLEQDEQELNEHNPVGKARSVSTDSDGDSSEFEDAEDQLGSTDEEPSKAMSPPQSVEVFEPRRSQRIIKAPNRLNL</sequence>
<reference evidence="3" key="1">
    <citation type="submission" date="2022-08" db="UniProtKB">
        <authorList>
            <consortium name="EnsemblMetazoa"/>
        </authorList>
    </citation>
    <scope>IDENTIFICATION</scope>
    <source>
        <strain evidence="3">Israel</strain>
    </source>
</reference>
<dbReference type="AlphaFoldDB" id="A0A1B0DRG4"/>
<proteinExistence type="predicted"/>
<dbReference type="PANTHER" id="PTHR37984">
    <property type="entry name" value="PROTEIN CBG26694"/>
    <property type="match status" value="1"/>
</dbReference>
<feature type="compositionally biased region" description="Acidic residues" evidence="1">
    <location>
        <begin position="569"/>
        <end position="581"/>
    </location>
</feature>
<evidence type="ECO:0000313" key="3">
    <source>
        <dbReference type="EnsemblMetazoa" id="PPAI011147-PA"/>
    </source>
</evidence>
<evidence type="ECO:0000259" key="2">
    <source>
        <dbReference type="PROSITE" id="PS50158"/>
    </source>
</evidence>
<dbReference type="VEuPathDB" id="VectorBase:PPAI011147"/>
<feature type="domain" description="CCHC-type" evidence="2">
    <location>
        <begin position="233"/>
        <end position="248"/>
    </location>
</feature>
<dbReference type="InterPro" id="IPR001878">
    <property type="entry name" value="Znf_CCHC"/>
</dbReference>
<dbReference type="PANTHER" id="PTHR37984:SF5">
    <property type="entry name" value="PROTEIN NYNRIN-LIKE"/>
    <property type="match status" value="1"/>
</dbReference>
<evidence type="ECO:0000256" key="1">
    <source>
        <dbReference type="SAM" id="MobiDB-lite"/>
    </source>
</evidence>
<feature type="region of interest" description="Disordered" evidence="1">
    <location>
        <begin position="494"/>
        <end position="620"/>
    </location>
</feature>
<dbReference type="VEuPathDB" id="VectorBase:PPAPM1_000818"/>
<evidence type="ECO:0000313" key="4">
    <source>
        <dbReference type="Proteomes" id="UP000092462"/>
    </source>
</evidence>
<organism evidence="3 4">
    <name type="scientific">Phlebotomus papatasi</name>
    <name type="common">Sandfly</name>
    <dbReference type="NCBI Taxonomy" id="29031"/>
    <lineage>
        <taxon>Eukaryota</taxon>
        <taxon>Metazoa</taxon>
        <taxon>Ecdysozoa</taxon>
        <taxon>Arthropoda</taxon>
        <taxon>Hexapoda</taxon>
        <taxon>Insecta</taxon>
        <taxon>Pterygota</taxon>
        <taxon>Neoptera</taxon>
        <taxon>Endopterygota</taxon>
        <taxon>Diptera</taxon>
        <taxon>Nematocera</taxon>
        <taxon>Psychodoidea</taxon>
        <taxon>Psychodidae</taxon>
        <taxon>Phlebotomus</taxon>
        <taxon>Phlebotomus</taxon>
    </lineage>
</organism>
<protein>
    <recommendedName>
        <fullName evidence="2">CCHC-type domain-containing protein</fullName>
    </recommendedName>
</protein>
<dbReference type="Gene3D" id="4.10.60.10">
    <property type="entry name" value="Zinc finger, CCHC-type"/>
    <property type="match status" value="1"/>
</dbReference>
<dbReference type="PROSITE" id="PS50158">
    <property type="entry name" value="ZF_CCHC"/>
    <property type="match status" value="2"/>
</dbReference>
<dbReference type="InterPro" id="IPR050951">
    <property type="entry name" value="Retrovirus_Pol_polyprotein"/>
</dbReference>
<dbReference type="EnsemblMetazoa" id="PPAI011147-RA">
    <property type="protein sequence ID" value="PPAI011147-PA"/>
    <property type="gene ID" value="PPAI011147"/>
</dbReference>
<dbReference type="InterPro" id="IPR036875">
    <property type="entry name" value="Znf_CCHC_sf"/>
</dbReference>
<keyword evidence="4" id="KW-1185">Reference proteome</keyword>
<accession>A0A1B0DRG4</accession>
<dbReference type="GO" id="GO:0008270">
    <property type="term" value="F:zinc ion binding"/>
    <property type="evidence" value="ECO:0007669"/>
    <property type="project" value="InterPro"/>
</dbReference>
<dbReference type="GO" id="GO:0003676">
    <property type="term" value="F:nucleic acid binding"/>
    <property type="evidence" value="ECO:0007669"/>
    <property type="project" value="InterPro"/>
</dbReference>
<name>A0A1B0DRG4_PHLPP</name>
<dbReference type="Proteomes" id="UP000092462">
    <property type="component" value="Unassembled WGS sequence"/>
</dbReference>
<dbReference type="EMBL" id="AJVK01020005">
    <property type="status" value="NOT_ANNOTATED_CDS"/>
    <property type="molecule type" value="Genomic_DNA"/>
</dbReference>
<feature type="domain" description="CCHC-type" evidence="2">
    <location>
        <begin position="212"/>
        <end position="226"/>
    </location>
</feature>
<dbReference type="SMART" id="SM00343">
    <property type="entry name" value="ZnF_C2HC"/>
    <property type="match status" value="2"/>
</dbReference>
<feature type="compositionally biased region" description="Basic and acidic residues" evidence="1">
    <location>
        <begin position="536"/>
        <end position="548"/>
    </location>
</feature>
<dbReference type="SUPFAM" id="SSF57756">
    <property type="entry name" value="Retrovirus zinc finger-like domains"/>
    <property type="match status" value="1"/>
</dbReference>